<organism evidence="5 6">
    <name type="scientific">Anaerofilum hominis</name>
    <dbReference type="NCBI Taxonomy" id="2763016"/>
    <lineage>
        <taxon>Bacteria</taxon>
        <taxon>Bacillati</taxon>
        <taxon>Bacillota</taxon>
        <taxon>Clostridia</taxon>
        <taxon>Eubacteriales</taxon>
        <taxon>Oscillospiraceae</taxon>
        <taxon>Anaerofilum</taxon>
    </lineage>
</organism>
<dbReference type="Gene3D" id="3.40.50.150">
    <property type="entry name" value="Vaccinia Virus protein VP39"/>
    <property type="match status" value="1"/>
</dbReference>
<reference evidence="5" key="1">
    <citation type="submission" date="2020-08" db="EMBL/GenBank/DDBJ databases">
        <title>Genome public.</title>
        <authorList>
            <person name="Liu C."/>
            <person name="Sun Q."/>
        </authorList>
    </citation>
    <scope>NUCLEOTIDE SEQUENCE</scope>
    <source>
        <strain evidence="5">BX8</strain>
    </source>
</reference>
<comment type="caution">
    <text evidence="5">The sequence shown here is derived from an EMBL/GenBank/DDBJ whole genome shotgun (WGS) entry which is preliminary data.</text>
</comment>
<dbReference type="Proteomes" id="UP000659630">
    <property type="component" value="Unassembled WGS sequence"/>
</dbReference>
<sequence>MDPRLIFDEDADNYDRARPGYPAELYAAIFAYSGAGAGERALEIGVGTGQATPPFLEKGCSVTAVELGARLSHRVKQKFRDRPGFQVLQGDFLDCELPAASFDLAYCATAFHWLPGKRAYPRLRELLREGGTLALFWNHPFPNREEDETNRANRRVYRKYRPDAEEQREFCEADCAKRAEELRAYGFCDVRASLFHRVRRLTAAEYIDLLNTYSDHRALPPRTRAAFEQDMKTALGAAGGFVNIYDTVDLYLARK</sequence>
<protein>
    <submittedName>
        <fullName evidence="5">Class I SAM-dependent methyltransferase</fullName>
    </submittedName>
</protein>
<dbReference type="PANTHER" id="PTHR44942:SF4">
    <property type="entry name" value="METHYLTRANSFERASE TYPE 11 DOMAIN-CONTAINING PROTEIN"/>
    <property type="match status" value="1"/>
</dbReference>
<dbReference type="InterPro" id="IPR051052">
    <property type="entry name" value="Diverse_substrate_MTase"/>
</dbReference>
<evidence type="ECO:0000256" key="2">
    <source>
        <dbReference type="ARBA" id="ARBA00022603"/>
    </source>
</evidence>
<name>A0A923I879_9FIRM</name>
<dbReference type="InterPro" id="IPR013216">
    <property type="entry name" value="Methyltransf_11"/>
</dbReference>
<dbReference type="GO" id="GO:0008757">
    <property type="term" value="F:S-adenosylmethionine-dependent methyltransferase activity"/>
    <property type="evidence" value="ECO:0007669"/>
    <property type="project" value="InterPro"/>
</dbReference>
<evidence type="ECO:0000259" key="4">
    <source>
        <dbReference type="Pfam" id="PF08241"/>
    </source>
</evidence>
<comment type="similarity">
    <text evidence="1">Belongs to the methyltransferase superfamily.</text>
</comment>
<dbReference type="RefSeq" id="WP_186888442.1">
    <property type="nucleotide sequence ID" value="NZ_JACONZ010000004.1"/>
</dbReference>
<dbReference type="CDD" id="cd02440">
    <property type="entry name" value="AdoMet_MTases"/>
    <property type="match status" value="1"/>
</dbReference>
<accession>A0A923I879</accession>
<evidence type="ECO:0000313" key="5">
    <source>
        <dbReference type="EMBL" id="MBC5582085.1"/>
    </source>
</evidence>
<dbReference type="Pfam" id="PF08241">
    <property type="entry name" value="Methyltransf_11"/>
    <property type="match status" value="1"/>
</dbReference>
<evidence type="ECO:0000256" key="3">
    <source>
        <dbReference type="ARBA" id="ARBA00022679"/>
    </source>
</evidence>
<proteinExistence type="inferred from homology"/>
<dbReference type="EMBL" id="JACONZ010000004">
    <property type="protein sequence ID" value="MBC5582085.1"/>
    <property type="molecule type" value="Genomic_DNA"/>
</dbReference>
<dbReference type="SUPFAM" id="SSF53335">
    <property type="entry name" value="S-adenosyl-L-methionine-dependent methyltransferases"/>
    <property type="match status" value="1"/>
</dbReference>
<dbReference type="InterPro" id="IPR029063">
    <property type="entry name" value="SAM-dependent_MTases_sf"/>
</dbReference>
<feature type="domain" description="Methyltransferase type 11" evidence="4">
    <location>
        <begin position="42"/>
        <end position="134"/>
    </location>
</feature>
<dbReference type="GO" id="GO:0032259">
    <property type="term" value="P:methylation"/>
    <property type="evidence" value="ECO:0007669"/>
    <property type="project" value="UniProtKB-KW"/>
</dbReference>
<keyword evidence="6" id="KW-1185">Reference proteome</keyword>
<gene>
    <name evidence="5" type="ORF">H8S23_11260</name>
</gene>
<evidence type="ECO:0000256" key="1">
    <source>
        <dbReference type="ARBA" id="ARBA00008361"/>
    </source>
</evidence>
<dbReference type="PANTHER" id="PTHR44942">
    <property type="entry name" value="METHYLTRANSF_11 DOMAIN-CONTAINING PROTEIN"/>
    <property type="match status" value="1"/>
</dbReference>
<keyword evidence="3" id="KW-0808">Transferase</keyword>
<dbReference type="AlphaFoldDB" id="A0A923I879"/>
<keyword evidence="2 5" id="KW-0489">Methyltransferase</keyword>
<evidence type="ECO:0000313" key="6">
    <source>
        <dbReference type="Proteomes" id="UP000659630"/>
    </source>
</evidence>